<keyword evidence="3 9" id="KW-0547">Nucleotide-binding</keyword>
<evidence type="ECO:0000256" key="5">
    <source>
        <dbReference type="ARBA" id="ARBA00022862"/>
    </source>
</evidence>
<dbReference type="OrthoDB" id="10023328at2759"/>
<protein>
    <recommendedName>
        <fullName evidence="2 9">Sulfiredoxin</fullName>
        <ecNumber evidence="2 9">1.8.98.2</ecNumber>
    </recommendedName>
</protein>
<evidence type="ECO:0000256" key="4">
    <source>
        <dbReference type="ARBA" id="ARBA00022840"/>
    </source>
</evidence>
<dbReference type="InterPro" id="IPR036086">
    <property type="entry name" value="ParB/Sulfiredoxin_sf"/>
</dbReference>
<evidence type="ECO:0000259" key="12">
    <source>
        <dbReference type="SMART" id="SM00470"/>
    </source>
</evidence>
<dbReference type="CDD" id="cd16395">
    <property type="entry name" value="Srx"/>
    <property type="match status" value="1"/>
</dbReference>
<dbReference type="AlphaFoldDB" id="A0A5J5F5E0"/>
<reference evidence="13 14" key="1">
    <citation type="submission" date="2019-09" db="EMBL/GenBank/DDBJ databases">
        <title>Draft genome of the ectomycorrhizal ascomycete Sphaerosporella brunnea.</title>
        <authorList>
            <consortium name="DOE Joint Genome Institute"/>
            <person name="Benucci G.M."/>
            <person name="Marozzi G."/>
            <person name="Antonielli L."/>
            <person name="Sanchez S."/>
            <person name="Marco P."/>
            <person name="Wang X."/>
            <person name="Falini L.B."/>
            <person name="Barry K."/>
            <person name="Haridas S."/>
            <person name="Lipzen A."/>
            <person name="Labutti K."/>
            <person name="Grigoriev I.V."/>
            <person name="Murat C."/>
            <person name="Martin F."/>
            <person name="Albertini E."/>
            <person name="Donnini D."/>
            <person name="Bonito G."/>
        </authorList>
    </citation>
    <scope>NUCLEOTIDE SEQUENCE [LARGE SCALE GENOMIC DNA]</scope>
    <source>
        <strain evidence="13 14">Sb_GMNB300</strain>
    </source>
</reference>
<proteinExistence type="inferred from homology"/>
<keyword evidence="4 9" id="KW-0067">ATP-binding</keyword>
<organism evidence="13 14">
    <name type="scientific">Sphaerosporella brunnea</name>
    <dbReference type="NCBI Taxonomy" id="1250544"/>
    <lineage>
        <taxon>Eukaryota</taxon>
        <taxon>Fungi</taxon>
        <taxon>Dikarya</taxon>
        <taxon>Ascomycota</taxon>
        <taxon>Pezizomycotina</taxon>
        <taxon>Pezizomycetes</taxon>
        <taxon>Pezizales</taxon>
        <taxon>Pyronemataceae</taxon>
        <taxon>Sphaerosporella</taxon>
    </lineage>
</organism>
<dbReference type="InterPro" id="IPR016692">
    <property type="entry name" value="Sulfiredoxin"/>
</dbReference>
<dbReference type="InterPro" id="IPR003115">
    <property type="entry name" value="ParB_N"/>
</dbReference>
<keyword evidence="7 11" id="KW-1015">Disulfide bond</keyword>
<dbReference type="SMART" id="SM00470">
    <property type="entry name" value="ParB"/>
    <property type="match status" value="1"/>
</dbReference>
<dbReference type="PIRSF" id="PIRSF017267">
    <property type="entry name" value="Sulfiredoxin"/>
    <property type="match status" value="1"/>
</dbReference>
<keyword evidence="5 9" id="KW-0049">Antioxidant</keyword>
<dbReference type="GO" id="GO:0005737">
    <property type="term" value="C:cytoplasm"/>
    <property type="evidence" value="ECO:0007669"/>
    <property type="project" value="TreeGrafter"/>
</dbReference>
<feature type="binding site" evidence="10">
    <location>
        <begin position="84"/>
        <end position="87"/>
    </location>
    <ligand>
        <name>ATP</name>
        <dbReference type="ChEBI" id="CHEBI:30616"/>
    </ligand>
</feature>
<evidence type="ECO:0000256" key="9">
    <source>
        <dbReference type="PIRNR" id="PIRNR017267"/>
    </source>
</evidence>
<comment type="catalytic activity">
    <reaction evidence="8 9">
        <text>S-hydroxy-S-oxy-L-cysteinyl-[peroxiredoxin] + [protein]-dithiol + ATP = S-hydroxy-L-cysteinyl-[peroxiredoxin] + [protein]-disulfide + ADP + phosphate</text>
        <dbReference type="Rhea" id="RHEA:17545"/>
        <dbReference type="Rhea" id="RHEA-COMP:10593"/>
        <dbReference type="Rhea" id="RHEA-COMP:10594"/>
        <dbReference type="Rhea" id="RHEA-COMP:13681"/>
        <dbReference type="Rhea" id="RHEA-COMP:17976"/>
        <dbReference type="ChEBI" id="CHEBI:29950"/>
        <dbReference type="ChEBI" id="CHEBI:30616"/>
        <dbReference type="ChEBI" id="CHEBI:43474"/>
        <dbReference type="ChEBI" id="CHEBI:50058"/>
        <dbReference type="ChEBI" id="CHEBI:61973"/>
        <dbReference type="ChEBI" id="CHEBI:61974"/>
        <dbReference type="ChEBI" id="CHEBI:456216"/>
        <dbReference type="EC" id="1.8.98.2"/>
    </reaction>
</comment>
<evidence type="ECO:0000256" key="2">
    <source>
        <dbReference type="ARBA" id="ARBA00013055"/>
    </source>
</evidence>
<dbReference type="Pfam" id="PF02195">
    <property type="entry name" value="ParB_N"/>
    <property type="match status" value="1"/>
</dbReference>
<dbReference type="Gene3D" id="3.90.1530.10">
    <property type="entry name" value="Conserved hypothetical protein from pyrococcus furiosus pfu- 392566-001, ParB domain"/>
    <property type="match status" value="1"/>
</dbReference>
<comment type="caution">
    <text evidence="13">The sequence shown here is derived from an EMBL/GenBank/DDBJ whole genome shotgun (WGS) entry which is preliminary data.</text>
</comment>
<keyword evidence="14" id="KW-1185">Reference proteome</keyword>
<gene>
    <name evidence="13" type="ORF">FN846DRAFT_404041</name>
</gene>
<dbReference type="Proteomes" id="UP000326924">
    <property type="component" value="Unassembled WGS sequence"/>
</dbReference>
<accession>A0A5J5F5E0</accession>
<feature type="disulfide bond" description="Interchain" evidence="11">
    <location>
        <position position="85"/>
    </location>
</feature>
<keyword evidence="6 9" id="KW-0560">Oxidoreductase</keyword>
<dbReference type="GO" id="GO:0032542">
    <property type="term" value="F:sulfiredoxin activity"/>
    <property type="evidence" value="ECO:0007669"/>
    <property type="project" value="UniProtKB-EC"/>
</dbReference>
<dbReference type="EMBL" id="VXIS01000033">
    <property type="protein sequence ID" value="KAA8911630.1"/>
    <property type="molecule type" value="Genomic_DNA"/>
</dbReference>
<dbReference type="GO" id="GO:0034599">
    <property type="term" value="P:cellular response to oxidative stress"/>
    <property type="evidence" value="ECO:0007669"/>
    <property type="project" value="TreeGrafter"/>
</dbReference>
<dbReference type="SUPFAM" id="SSF110849">
    <property type="entry name" value="ParB/Sulfiredoxin"/>
    <property type="match status" value="1"/>
</dbReference>
<name>A0A5J5F5E0_9PEZI</name>
<feature type="domain" description="ParB-like N-terminal" evidence="12">
    <location>
        <begin position="14"/>
        <end position="122"/>
    </location>
</feature>
<dbReference type="PANTHER" id="PTHR21348:SF2">
    <property type="entry name" value="SULFIREDOXIN-1"/>
    <property type="match status" value="1"/>
</dbReference>
<dbReference type="FunCoup" id="A0A5J5F5E0">
    <property type="interactions" value="354"/>
</dbReference>
<dbReference type="PANTHER" id="PTHR21348">
    <property type="match status" value="1"/>
</dbReference>
<evidence type="ECO:0000313" key="14">
    <source>
        <dbReference type="Proteomes" id="UP000326924"/>
    </source>
</evidence>
<evidence type="ECO:0000313" key="13">
    <source>
        <dbReference type="EMBL" id="KAA8911630.1"/>
    </source>
</evidence>
<evidence type="ECO:0000256" key="1">
    <source>
        <dbReference type="ARBA" id="ARBA00009609"/>
    </source>
</evidence>
<evidence type="ECO:0000256" key="6">
    <source>
        <dbReference type="ARBA" id="ARBA00023002"/>
    </source>
</evidence>
<evidence type="ECO:0000256" key="8">
    <source>
        <dbReference type="ARBA" id="ARBA00047514"/>
    </source>
</evidence>
<dbReference type="GO" id="GO:0005524">
    <property type="term" value="F:ATP binding"/>
    <property type="evidence" value="ECO:0007669"/>
    <property type="project" value="UniProtKB-KW"/>
</dbReference>
<dbReference type="InParanoid" id="A0A5J5F5E0"/>
<evidence type="ECO:0000256" key="11">
    <source>
        <dbReference type="PIRSR" id="PIRSR017267-2"/>
    </source>
</evidence>
<evidence type="ECO:0000256" key="3">
    <source>
        <dbReference type="ARBA" id="ARBA00022741"/>
    </source>
</evidence>
<dbReference type="EC" id="1.8.98.2" evidence="2 9"/>
<evidence type="ECO:0000256" key="10">
    <source>
        <dbReference type="PIRSR" id="PIRSR017267-1"/>
    </source>
</evidence>
<comment type="similarity">
    <text evidence="1 9">Belongs to the sulfiredoxin family.</text>
</comment>
<evidence type="ECO:0000256" key="7">
    <source>
        <dbReference type="ARBA" id="ARBA00023157"/>
    </source>
</evidence>
<sequence length="130" mass="14145">MLGGSLQSRAIEQQTLPLSSLLRPIPPVLDHKKIDSMVQTLKNETPDFIPTPAPESITPGELPPVDVLHYCSPAGKDFYFAFGGCHRLQAYEKAQVKGVNCKVLKVTKPMLKVYLGGSVDAIVGEELAEE</sequence>